<feature type="non-terminal residue" evidence="4">
    <location>
        <position position="366"/>
    </location>
</feature>
<dbReference type="Proteomes" id="UP000262325">
    <property type="component" value="Unassembled WGS sequence"/>
</dbReference>
<dbReference type="EMBL" id="DPPF01000146">
    <property type="protein sequence ID" value="HCW93439.1"/>
    <property type="molecule type" value="Genomic_DNA"/>
</dbReference>
<dbReference type="Gene3D" id="3.40.50.920">
    <property type="match status" value="1"/>
</dbReference>
<dbReference type="GO" id="GO:0046872">
    <property type="term" value="F:metal ion binding"/>
    <property type="evidence" value="ECO:0007669"/>
    <property type="project" value="UniProtKB-KW"/>
</dbReference>
<dbReference type="SUPFAM" id="SSF52922">
    <property type="entry name" value="TK C-terminal domain-like"/>
    <property type="match status" value="1"/>
</dbReference>
<dbReference type="GO" id="GO:0016491">
    <property type="term" value="F:oxidoreductase activity"/>
    <property type="evidence" value="ECO:0007669"/>
    <property type="project" value="UniProtKB-KW"/>
</dbReference>
<comment type="caution">
    <text evidence="4">The sequence shown here is derived from an EMBL/GenBank/DDBJ whole genome shotgun (WGS) entry which is preliminary data.</text>
</comment>
<sequence length="366" mass="41034">MTKRVLSGNAAIARGAYEAGIGVVSSYPGTPSSEITDNIKYYDEIYSEWATNEKVAMEVTIGSSLAGTRSMTCMKHVGLNVASDPLMTLSYTGVNAGLVVVVADDPNMFSSQNEQDSRHYARFAKIPMLEPADSSEAKYFVQKAVEISEKYSTPVLLRSVTRLSHSMSVVELGTRKETERKELEVNIPKWVMVPANARKRHYWVEDRLKKIQNDLNSGLNDFIHEEINSTDIGIVSSGIAYQYVKEALPEASVLKLDMVYPLALDEIKKFAGKVKKLFVVEELDPFIENELKAHGINVENLDRSLMGELSVERLNDIFSEKGYVSRNYKPLYKDINDKLPQRPPNMCPGCSHRGIFHAINKLKLFV</sequence>
<organism evidence="4 5">
    <name type="scientific">Flexistipes sinusarabici</name>
    <dbReference type="NCBI Taxonomy" id="2352"/>
    <lineage>
        <taxon>Bacteria</taxon>
        <taxon>Pseudomonadati</taxon>
        <taxon>Deferribacterota</taxon>
        <taxon>Deferribacteres</taxon>
        <taxon>Deferribacterales</taxon>
        <taxon>Flexistipitaceae</taxon>
        <taxon>Flexistipes</taxon>
    </lineage>
</organism>
<evidence type="ECO:0000259" key="3">
    <source>
        <dbReference type="Pfam" id="PF01855"/>
    </source>
</evidence>
<reference evidence="4 5" key="1">
    <citation type="journal article" date="2018" name="Nat. Biotechnol.">
        <title>A standardized bacterial taxonomy based on genome phylogeny substantially revises the tree of life.</title>
        <authorList>
            <person name="Parks D.H."/>
            <person name="Chuvochina M."/>
            <person name="Waite D.W."/>
            <person name="Rinke C."/>
            <person name="Skarshewski A."/>
            <person name="Chaumeil P.A."/>
            <person name="Hugenholtz P."/>
        </authorList>
    </citation>
    <scope>NUCLEOTIDE SEQUENCE [LARGE SCALE GENOMIC DNA]</scope>
    <source>
        <strain evidence="4">UBA8672</strain>
    </source>
</reference>
<dbReference type="FunFam" id="3.40.50.970:FF:000039">
    <property type="entry name" value="Indolepyruvate oxidoreductase subunit IorA"/>
    <property type="match status" value="1"/>
</dbReference>
<dbReference type="PANTHER" id="PTHR43710">
    <property type="entry name" value="2-HYDROXYACYL-COA LYASE"/>
    <property type="match status" value="1"/>
</dbReference>
<dbReference type="CDD" id="cd07034">
    <property type="entry name" value="TPP_PYR_PFOR_IOR-alpha_like"/>
    <property type="match status" value="1"/>
</dbReference>
<dbReference type="Pfam" id="PF01855">
    <property type="entry name" value="POR_N"/>
    <property type="match status" value="1"/>
</dbReference>
<keyword evidence="4" id="KW-0670">Pyruvate</keyword>
<keyword evidence="1" id="KW-0479">Metal-binding</keyword>
<evidence type="ECO:0000313" key="5">
    <source>
        <dbReference type="Proteomes" id="UP000262325"/>
    </source>
</evidence>
<dbReference type="Gene3D" id="3.40.50.970">
    <property type="match status" value="1"/>
</dbReference>
<feature type="domain" description="Pyruvate flavodoxin/ferredoxin oxidoreductase pyrimidine binding" evidence="3">
    <location>
        <begin position="15"/>
        <end position="179"/>
    </location>
</feature>
<evidence type="ECO:0000256" key="1">
    <source>
        <dbReference type="ARBA" id="ARBA00022723"/>
    </source>
</evidence>
<dbReference type="InterPro" id="IPR009014">
    <property type="entry name" value="Transketo_C/PFOR_II"/>
</dbReference>
<dbReference type="SUPFAM" id="SSF52518">
    <property type="entry name" value="Thiamin diphosphate-binding fold (THDP-binding)"/>
    <property type="match status" value="1"/>
</dbReference>
<name>A0A3D5QDT3_FLESI</name>
<accession>A0A3D5QDT3</accession>
<dbReference type="InterPro" id="IPR002880">
    <property type="entry name" value="Pyrv_Fd/Flavodoxin_OxRdtase_N"/>
</dbReference>
<dbReference type="GO" id="GO:0030976">
    <property type="term" value="F:thiamine pyrophosphate binding"/>
    <property type="evidence" value="ECO:0007669"/>
    <property type="project" value="InterPro"/>
</dbReference>
<evidence type="ECO:0000256" key="2">
    <source>
        <dbReference type="ARBA" id="ARBA00023002"/>
    </source>
</evidence>
<proteinExistence type="predicted"/>
<dbReference type="PANTHER" id="PTHR43710:SF5">
    <property type="entry name" value="INDOLEPYRUVATE FERREDOXIN OXIDOREDUCTASE ALPHA SUBUNIT"/>
    <property type="match status" value="1"/>
</dbReference>
<dbReference type="InterPro" id="IPR029061">
    <property type="entry name" value="THDP-binding"/>
</dbReference>
<keyword evidence="2" id="KW-0560">Oxidoreductase</keyword>
<dbReference type="InterPro" id="IPR045025">
    <property type="entry name" value="HACL1-like"/>
</dbReference>
<protein>
    <submittedName>
        <fullName evidence="4">Indolepyruvate ferredoxin oxidoreductase subunit alpha</fullName>
    </submittedName>
</protein>
<gene>
    <name evidence="4" type="ORF">DHM44_07135</name>
</gene>
<evidence type="ECO:0000313" key="4">
    <source>
        <dbReference type="EMBL" id="HCW93439.1"/>
    </source>
</evidence>
<dbReference type="AlphaFoldDB" id="A0A3D5QDT3"/>